<reference evidence="1" key="1">
    <citation type="journal article" date="2015" name="Nature">
        <title>Complex archaea that bridge the gap between prokaryotes and eukaryotes.</title>
        <authorList>
            <person name="Spang A."/>
            <person name="Saw J.H."/>
            <person name="Jorgensen S.L."/>
            <person name="Zaremba-Niedzwiedzka K."/>
            <person name="Martijn J."/>
            <person name="Lind A.E."/>
            <person name="van Eijk R."/>
            <person name="Schleper C."/>
            <person name="Guy L."/>
            <person name="Ettema T.J."/>
        </authorList>
    </citation>
    <scope>NUCLEOTIDE SEQUENCE</scope>
</reference>
<proteinExistence type="predicted"/>
<gene>
    <name evidence="1" type="ORF">LCGC14_3053420</name>
</gene>
<dbReference type="AlphaFoldDB" id="A0A0F8ZBV0"/>
<feature type="non-terminal residue" evidence="1">
    <location>
        <position position="75"/>
    </location>
</feature>
<organism evidence="1">
    <name type="scientific">marine sediment metagenome</name>
    <dbReference type="NCBI Taxonomy" id="412755"/>
    <lineage>
        <taxon>unclassified sequences</taxon>
        <taxon>metagenomes</taxon>
        <taxon>ecological metagenomes</taxon>
    </lineage>
</organism>
<sequence length="75" mass="8128">MALEGALYEAVTNYLVKKTGGDPHYAGYTHSPGVKPDTAKFLQIDHFGSSIEPQRNSMPMFLLLGSGQLRSSGSR</sequence>
<protein>
    <submittedName>
        <fullName evidence="1">Uncharacterized protein</fullName>
    </submittedName>
</protein>
<accession>A0A0F8ZBV0</accession>
<comment type="caution">
    <text evidence="1">The sequence shown here is derived from an EMBL/GenBank/DDBJ whole genome shotgun (WGS) entry which is preliminary data.</text>
</comment>
<dbReference type="EMBL" id="LAZR01064425">
    <property type="protein sequence ID" value="KKK57541.1"/>
    <property type="molecule type" value="Genomic_DNA"/>
</dbReference>
<name>A0A0F8ZBV0_9ZZZZ</name>
<evidence type="ECO:0000313" key="1">
    <source>
        <dbReference type="EMBL" id="KKK57541.1"/>
    </source>
</evidence>